<protein>
    <submittedName>
        <fullName evidence="1">T9SS type A sorting domain-containing protein</fullName>
    </submittedName>
</protein>
<evidence type="ECO:0000313" key="1">
    <source>
        <dbReference type="EMBL" id="HDY59896.1"/>
    </source>
</evidence>
<dbReference type="InterPro" id="IPR026444">
    <property type="entry name" value="Secre_tail"/>
</dbReference>
<dbReference type="EMBL" id="DSKY01000022">
    <property type="protein sequence ID" value="HDY59896.1"/>
    <property type="molecule type" value="Genomic_DNA"/>
</dbReference>
<proteinExistence type="predicted"/>
<sequence length="707" mass="81814">MLKQSLILQIIFFLLNTFIAYATPLNYTAGYGEMELYNNYYFNHKPVPEDTLWPGILMAAGVSISANDTIKPYIISFIDKEIYSSGLGSQFLKIQRTASDTKDRTVTLNLAYIDTTTNSTFGLGTNFPFGDSLIILLNIKADSVQNVTYRLRVRVNSSYNTIQTWNSDAEWFTVGTSIFISDTVWYVRPYVDVIVNKNGNNSIKLWIDNLRMYSKSSSGEYRTLPVLPKANFKLVNFASTVPDWVTVIAKHDINRGDRLSISRWGQVKPEAELFHYVMTSAAYVRYVVRNNGHDTIWYPTYLGGGDFYPHCYMKDSCNWGFIRDSLGRVVYHLWPFNDTSFSREDYVRYGIDGEFCRNIFYKNLKWLYDSAYTFYKPKGFYFDNFLHPIYNVPDRSPDYETRQIREQKHLDFTQNLKARFPNLPFFAGLSTSYFNVYSNYIDYIMRCSFTVSCEFGAGKWVSPKETYNWIKIINQNTQKKYILLAGVVNEQQILYTVSAFYMVNGENVYVLMHDTSSGKYCHYRCTIYPSYYYLPIGQPAGDPELLAYTDTINGLVFLRRNYSNGVVLLNLDTLNSYTYIVDKNYLNHDGIYIDSGEVIIVAPRNGYLLYVPIYNPIDDKKLFYVPLFFNEKIEIKYLGSKKGGLDIKVYNAMGRLVFYGNYKCNKQIIIKAREIQALSQGVYFLVLSCGNREIGKAKIIKVKSILE</sequence>
<organism evidence="1">
    <name type="scientific">candidate division WOR-3 bacterium</name>
    <dbReference type="NCBI Taxonomy" id="2052148"/>
    <lineage>
        <taxon>Bacteria</taxon>
        <taxon>Bacteria division WOR-3</taxon>
    </lineage>
</organism>
<comment type="caution">
    <text evidence="1">The sequence shown here is derived from an EMBL/GenBank/DDBJ whole genome shotgun (WGS) entry which is preliminary data.</text>
</comment>
<reference evidence="1" key="1">
    <citation type="journal article" date="2020" name="mSystems">
        <title>Genome- and Community-Level Interaction Insights into Carbon Utilization and Element Cycling Functions of Hydrothermarchaeota in Hydrothermal Sediment.</title>
        <authorList>
            <person name="Zhou Z."/>
            <person name="Liu Y."/>
            <person name="Xu W."/>
            <person name="Pan J."/>
            <person name="Luo Z.H."/>
            <person name="Li M."/>
        </authorList>
    </citation>
    <scope>NUCLEOTIDE SEQUENCE [LARGE SCALE GENOMIC DNA]</scope>
    <source>
        <strain evidence="1">SpSt-258</strain>
    </source>
</reference>
<dbReference type="AlphaFoldDB" id="A0A7V1EIR6"/>
<name>A0A7V1EIR6_UNCW3</name>
<gene>
    <name evidence="1" type="ORF">ENP86_10190</name>
</gene>
<dbReference type="NCBIfam" id="TIGR04183">
    <property type="entry name" value="Por_Secre_tail"/>
    <property type="match status" value="1"/>
</dbReference>
<accession>A0A7V1EIR6</accession>